<protein>
    <submittedName>
        <fullName evidence="2">ATP-binding protein</fullName>
    </submittedName>
</protein>
<keyword evidence="2" id="KW-0067">ATP-binding</keyword>
<reference evidence="2 3" key="1">
    <citation type="submission" date="2020-08" db="EMBL/GenBank/DDBJ databases">
        <title>Genome public.</title>
        <authorList>
            <person name="Liu C."/>
            <person name="Sun Q."/>
        </authorList>
    </citation>
    <scope>NUCLEOTIDE SEQUENCE [LARGE SCALE GENOMIC DNA]</scope>
    <source>
        <strain evidence="2 3">BX14</strain>
    </source>
</reference>
<name>A0AAW3X2Q5_9CLOT</name>
<sequence>MGKFDFSVYGTDTGLTMRVVSSFWQEYPKWESRNRGLYIWSKTKGSGKTFLACCLAGSIQIKYRKTVKFVSAVEYLQAVKETYDQGAGVPNRVFGYLNCDLLILDDLGSEKAGAWADQELFRLIDHRMCEGKPIIVTSNLPIDSLKCDGRISNRLIQICISIPMPETSIRKIKAKAENDKFLEEVLGA</sequence>
<dbReference type="EMBL" id="JACOOW010000008">
    <property type="protein sequence ID" value="MBC5656906.1"/>
    <property type="molecule type" value="Genomic_DNA"/>
</dbReference>
<dbReference type="Pfam" id="PF01695">
    <property type="entry name" value="IstB_IS21"/>
    <property type="match status" value="1"/>
</dbReference>
<accession>A0AAW3X2Q5</accession>
<proteinExistence type="predicted"/>
<organism evidence="2 3">
    <name type="scientific">Clostridium segne</name>
    <dbReference type="NCBI Taxonomy" id="2763038"/>
    <lineage>
        <taxon>Bacteria</taxon>
        <taxon>Bacillati</taxon>
        <taxon>Bacillota</taxon>
        <taxon>Clostridia</taxon>
        <taxon>Eubacteriales</taxon>
        <taxon>Clostridiaceae</taxon>
        <taxon>Clostridium</taxon>
    </lineage>
</organism>
<dbReference type="AlphaFoldDB" id="A0AAW3X2Q5"/>
<dbReference type="GO" id="GO:0006260">
    <property type="term" value="P:DNA replication"/>
    <property type="evidence" value="ECO:0007669"/>
    <property type="project" value="TreeGrafter"/>
</dbReference>
<dbReference type="InterPro" id="IPR027417">
    <property type="entry name" value="P-loop_NTPase"/>
</dbReference>
<evidence type="ECO:0000313" key="3">
    <source>
        <dbReference type="Proteomes" id="UP000653904"/>
    </source>
</evidence>
<dbReference type="InterPro" id="IPR002611">
    <property type="entry name" value="IstB_ATP-bd"/>
</dbReference>
<keyword evidence="3" id="KW-1185">Reference proteome</keyword>
<dbReference type="Proteomes" id="UP000653904">
    <property type="component" value="Unassembled WGS sequence"/>
</dbReference>
<dbReference type="SUPFAM" id="SSF52540">
    <property type="entry name" value="P-loop containing nucleoside triphosphate hydrolases"/>
    <property type="match status" value="1"/>
</dbReference>
<gene>
    <name evidence="2" type="ORF">H8S19_07480</name>
</gene>
<dbReference type="PANTHER" id="PTHR30050:SF4">
    <property type="entry name" value="ATP-BINDING PROTEIN RV3427C IN INSERTION SEQUENCE-RELATED"/>
    <property type="match status" value="1"/>
</dbReference>
<dbReference type="RefSeq" id="WP_186854922.1">
    <property type="nucleotide sequence ID" value="NZ_JACOOW010000008.1"/>
</dbReference>
<dbReference type="GO" id="GO:0005524">
    <property type="term" value="F:ATP binding"/>
    <property type="evidence" value="ECO:0007669"/>
    <property type="project" value="UniProtKB-KW"/>
</dbReference>
<keyword evidence="2" id="KW-0547">Nucleotide-binding</keyword>
<dbReference type="Gene3D" id="3.40.50.300">
    <property type="entry name" value="P-loop containing nucleotide triphosphate hydrolases"/>
    <property type="match status" value="1"/>
</dbReference>
<evidence type="ECO:0000313" key="2">
    <source>
        <dbReference type="EMBL" id="MBC5656906.1"/>
    </source>
</evidence>
<feature type="domain" description="IstB-like ATP-binding" evidence="1">
    <location>
        <begin position="43"/>
        <end position="144"/>
    </location>
</feature>
<evidence type="ECO:0000259" key="1">
    <source>
        <dbReference type="Pfam" id="PF01695"/>
    </source>
</evidence>
<comment type="caution">
    <text evidence="2">The sequence shown here is derived from an EMBL/GenBank/DDBJ whole genome shotgun (WGS) entry which is preliminary data.</text>
</comment>
<dbReference type="PANTHER" id="PTHR30050">
    <property type="entry name" value="CHROMOSOMAL REPLICATION INITIATOR PROTEIN DNAA"/>
    <property type="match status" value="1"/>
</dbReference>